<evidence type="ECO:0000259" key="1">
    <source>
        <dbReference type="Pfam" id="PF12728"/>
    </source>
</evidence>
<feature type="domain" description="Helix-turn-helix" evidence="1">
    <location>
        <begin position="37"/>
        <end position="86"/>
    </location>
</feature>
<accession>A0A364YBT3</accession>
<keyword evidence="3" id="KW-1185">Reference proteome</keyword>
<evidence type="ECO:0000313" key="3">
    <source>
        <dbReference type="Proteomes" id="UP000251889"/>
    </source>
</evidence>
<sequence>MPASIITPDDLQTFKRELLEDIRKMLTQQNPSADRKWLKSHEVRKLLSLSHGTLQNLRTKGVIPSTKVGGVFYYNHDDIKKVLENHQPNLK</sequence>
<gene>
    <name evidence="2" type="ORF">DQQ10_00425</name>
</gene>
<dbReference type="Proteomes" id="UP000251889">
    <property type="component" value="Unassembled WGS sequence"/>
</dbReference>
<reference evidence="2 3" key="1">
    <citation type="submission" date="2018-06" db="EMBL/GenBank/DDBJ databases">
        <title>Chryseolinea flavus sp. nov., a member of the phylum Bacteroidetes isolated from soil.</title>
        <authorList>
            <person name="Li Y."/>
            <person name="Wang J."/>
        </authorList>
    </citation>
    <scope>NUCLEOTIDE SEQUENCE [LARGE SCALE GENOMIC DNA]</scope>
    <source>
        <strain evidence="2 3">SDU1-6</strain>
    </source>
</reference>
<dbReference type="InterPro" id="IPR009061">
    <property type="entry name" value="DNA-bd_dom_put_sf"/>
</dbReference>
<name>A0A364YBT3_9BACT</name>
<dbReference type="OrthoDB" id="1524679at2"/>
<evidence type="ECO:0000313" key="2">
    <source>
        <dbReference type="EMBL" id="RAW03492.1"/>
    </source>
</evidence>
<organism evidence="2 3">
    <name type="scientific">Pseudochryseolinea flava</name>
    <dbReference type="NCBI Taxonomy" id="2059302"/>
    <lineage>
        <taxon>Bacteria</taxon>
        <taxon>Pseudomonadati</taxon>
        <taxon>Bacteroidota</taxon>
        <taxon>Cytophagia</taxon>
        <taxon>Cytophagales</taxon>
        <taxon>Fulvivirgaceae</taxon>
        <taxon>Pseudochryseolinea</taxon>
    </lineage>
</organism>
<dbReference type="SUPFAM" id="SSF46955">
    <property type="entry name" value="Putative DNA-binding domain"/>
    <property type="match status" value="1"/>
</dbReference>
<dbReference type="AlphaFoldDB" id="A0A364YBT3"/>
<dbReference type="EMBL" id="QMFY01000001">
    <property type="protein sequence ID" value="RAW03492.1"/>
    <property type="molecule type" value="Genomic_DNA"/>
</dbReference>
<keyword evidence="2" id="KW-0238">DNA-binding</keyword>
<comment type="caution">
    <text evidence="2">The sequence shown here is derived from an EMBL/GenBank/DDBJ whole genome shotgun (WGS) entry which is preliminary data.</text>
</comment>
<dbReference type="GO" id="GO:0003677">
    <property type="term" value="F:DNA binding"/>
    <property type="evidence" value="ECO:0007669"/>
    <property type="project" value="UniProtKB-KW"/>
</dbReference>
<proteinExistence type="predicted"/>
<dbReference type="Pfam" id="PF12728">
    <property type="entry name" value="HTH_17"/>
    <property type="match status" value="1"/>
</dbReference>
<dbReference type="PANTHER" id="PTHR34585">
    <property type="match status" value="1"/>
</dbReference>
<dbReference type="InterPro" id="IPR041657">
    <property type="entry name" value="HTH_17"/>
</dbReference>
<dbReference type="PANTHER" id="PTHR34585:SF22">
    <property type="entry name" value="HELIX-TURN-HELIX DOMAIN-CONTAINING PROTEIN"/>
    <property type="match status" value="1"/>
</dbReference>
<protein>
    <submittedName>
        <fullName evidence="2">DNA-binding protein</fullName>
    </submittedName>
</protein>